<organism evidence="1 2">
    <name type="scientific">Ammoniphilus resinae</name>
    <dbReference type="NCBI Taxonomy" id="861532"/>
    <lineage>
        <taxon>Bacteria</taxon>
        <taxon>Bacillati</taxon>
        <taxon>Bacillota</taxon>
        <taxon>Bacilli</taxon>
        <taxon>Bacillales</taxon>
        <taxon>Paenibacillaceae</taxon>
        <taxon>Aneurinibacillus group</taxon>
        <taxon>Ammoniphilus</taxon>
    </lineage>
</organism>
<name>A0ABS4GLG9_9BACL</name>
<keyword evidence="2" id="KW-1185">Reference proteome</keyword>
<reference evidence="1 2" key="1">
    <citation type="submission" date="2021-03" db="EMBL/GenBank/DDBJ databases">
        <title>Genomic Encyclopedia of Type Strains, Phase IV (KMG-IV): sequencing the most valuable type-strain genomes for metagenomic binning, comparative biology and taxonomic classification.</title>
        <authorList>
            <person name="Goeker M."/>
        </authorList>
    </citation>
    <scope>NUCLEOTIDE SEQUENCE [LARGE SCALE GENOMIC DNA]</scope>
    <source>
        <strain evidence="1 2">DSM 24738</strain>
    </source>
</reference>
<dbReference type="GO" id="GO:0005840">
    <property type="term" value="C:ribosome"/>
    <property type="evidence" value="ECO:0007669"/>
    <property type="project" value="UniProtKB-KW"/>
</dbReference>
<evidence type="ECO:0000313" key="1">
    <source>
        <dbReference type="EMBL" id="MBP1931118.1"/>
    </source>
</evidence>
<sequence>MSKMKRFAEYKHCPACRFRLKTNYIPAIKHWYCVNCDTEFDGNNYIYVYNEMGDLVEVI</sequence>
<gene>
    <name evidence="1" type="ORF">J2Z37_001115</name>
</gene>
<keyword evidence="1" id="KW-0687">Ribonucleoprotein</keyword>
<evidence type="ECO:0000313" key="2">
    <source>
        <dbReference type="Proteomes" id="UP001519343"/>
    </source>
</evidence>
<proteinExistence type="predicted"/>
<protein>
    <submittedName>
        <fullName evidence="1">Ribosomal protein L37AE/L43A</fullName>
    </submittedName>
</protein>
<keyword evidence="1" id="KW-0689">Ribosomal protein</keyword>
<dbReference type="EMBL" id="JAGGKT010000002">
    <property type="protein sequence ID" value="MBP1931118.1"/>
    <property type="molecule type" value="Genomic_DNA"/>
</dbReference>
<accession>A0ABS4GLG9</accession>
<comment type="caution">
    <text evidence="1">The sequence shown here is derived from an EMBL/GenBank/DDBJ whole genome shotgun (WGS) entry which is preliminary data.</text>
</comment>
<dbReference type="RefSeq" id="WP_209809210.1">
    <property type="nucleotide sequence ID" value="NZ_JAGGKT010000002.1"/>
</dbReference>
<dbReference type="Proteomes" id="UP001519343">
    <property type="component" value="Unassembled WGS sequence"/>
</dbReference>